<feature type="domain" description="Major facilitator superfamily (MFS) profile" evidence="8">
    <location>
        <begin position="19"/>
        <end position="447"/>
    </location>
</feature>
<name>A0ABV4AFU5_9GAMM</name>
<feature type="transmembrane region" description="Helical" evidence="7">
    <location>
        <begin position="20"/>
        <end position="42"/>
    </location>
</feature>
<dbReference type="Pfam" id="PF07690">
    <property type="entry name" value="MFS_1"/>
    <property type="match status" value="1"/>
</dbReference>
<gene>
    <name evidence="9" type="ORF">AB5I84_05980</name>
</gene>
<feature type="transmembrane region" description="Helical" evidence="7">
    <location>
        <begin position="54"/>
        <end position="73"/>
    </location>
</feature>
<keyword evidence="6 7" id="KW-0472">Membrane</keyword>
<evidence type="ECO:0000256" key="2">
    <source>
        <dbReference type="ARBA" id="ARBA00022448"/>
    </source>
</evidence>
<feature type="transmembrane region" description="Helical" evidence="7">
    <location>
        <begin position="110"/>
        <end position="131"/>
    </location>
</feature>
<dbReference type="PROSITE" id="PS50850">
    <property type="entry name" value="MFS"/>
    <property type="match status" value="1"/>
</dbReference>
<dbReference type="CDD" id="cd17321">
    <property type="entry name" value="MFS_MMR_MDR_like"/>
    <property type="match status" value="1"/>
</dbReference>
<keyword evidence="2" id="KW-0813">Transport</keyword>
<dbReference type="InterPro" id="IPR036259">
    <property type="entry name" value="MFS_trans_sf"/>
</dbReference>
<dbReference type="InterPro" id="IPR020846">
    <property type="entry name" value="MFS_dom"/>
</dbReference>
<feature type="transmembrane region" description="Helical" evidence="7">
    <location>
        <begin position="172"/>
        <end position="193"/>
    </location>
</feature>
<comment type="caution">
    <text evidence="9">The sequence shown here is derived from an EMBL/GenBank/DDBJ whole genome shotgun (WGS) entry which is preliminary data.</text>
</comment>
<evidence type="ECO:0000313" key="9">
    <source>
        <dbReference type="EMBL" id="MEY1661697.1"/>
    </source>
</evidence>
<dbReference type="Proteomes" id="UP001562065">
    <property type="component" value="Unassembled WGS sequence"/>
</dbReference>
<dbReference type="PANTHER" id="PTHR42718:SF47">
    <property type="entry name" value="METHYL VIOLOGEN RESISTANCE PROTEIN SMVA"/>
    <property type="match status" value="1"/>
</dbReference>
<feature type="transmembrane region" description="Helical" evidence="7">
    <location>
        <begin position="405"/>
        <end position="426"/>
    </location>
</feature>
<feature type="transmembrane region" description="Helical" evidence="7">
    <location>
        <begin position="143"/>
        <end position="166"/>
    </location>
</feature>
<accession>A0ABV4AFU5</accession>
<evidence type="ECO:0000256" key="4">
    <source>
        <dbReference type="ARBA" id="ARBA00022692"/>
    </source>
</evidence>
<dbReference type="Gene3D" id="1.20.1250.20">
    <property type="entry name" value="MFS general substrate transporter like domains"/>
    <property type="match status" value="1"/>
</dbReference>
<feature type="transmembrane region" description="Helical" evidence="7">
    <location>
        <begin position="473"/>
        <end position="496"/>
    </location>
</feature>
<dbReference type="Gene3D" id="1.20.1720.10">
    <property type="entry name" value="Multidrug resistance protein D"/>
    <property type="match status" value="1"/>
</dbReference>
<feature type="transmembrane region" description="Helical" evidence="7">
    <location>
        <begin position="230"/>
        <end position="251"/>
    </location>
</feature>
<keyword evidence="5 7" id="KW-1133">Transmembrane helix</keyword>
<keyword evidence="4 7" id="KW-0812">Transmembrane</keyword>
<feature type="transmembrane region" description="Helical" evidence="7">
    <location>
        <begin position="205"/>
        <end position="224"/>
    </location>
</feature>
<dbReference type="RefSeq" id="WP_369454947.1">
    <property type="nucleotide sequence ID" value="NZ_JBGCUO010000001.1"/>
</dbReference>
<evidence type="ECO:0000259" key="8">
    <source>
        <dbReference type="PROSITE" id="PS50850"/>
    </source>
</evidence>
<proteinExistence type="predicted"/>
<dbReference type="SUPFAM" id="SSF103473">
    <property type="entry name" value="MFS general substrate transporter"/>
    <property type="match status" value="1"/>
</dbReference>
<evidence type="ECO:0000256" key="3">
    <source>
        <dbReference type="ARBA" id="ARBA00022475"/>
    </source>
</evidence>
<feature type="transmembrane region" description="Helical" evidence="7">
    <location>
        <begin position="362"/>
        <end position="384"/>
    </location>
</feature>
<evidence type="ECO:0000256" key="6">
    <source>
        <dbReference type="ARBA" id="ARBA00023136"/>
    </source>
</evidence>
<dbReference type="PANTHER" id="PTHR42718">
    <property type="entry name" value="MAJOR FACILITATOR SUPERFAMILY MULTIDRUG TRANSPORTER MFSC"/>
    <property type="match status" value="1"/>
</dbReference>
<feature type="transmembrane region" description="Helical" evidence="7">
    <location>
        <begin position="272"/>
        <end position="297"/>
    </location>
</feature>
<keyword evidence="10" id="KW-1185">Reference proteome</keyword>
<sequence>MSPPSSLSPPAAGRTEWLGLAVLVLPTLLLSLDLTVLHLAVPHLVRDLHPSSNQLLWILDVYGFMVAGFLITMGALGDRWGRRRLLLWGAAAFGIASVLAALSTSATMLIITRALLGVAGATLMPSTLALIRNLFHRDDQRTVAISIWTTGFLVGGAIGPLVGGVILEFARWQTVFLLGVPVMGLLLVAGPKLLPEYRDPDAGPLDLASAVQCVLALLGWTYALKEVTRSGFTLDVIGASLLAAAATLIFVRRQQRLAQPMFDLALLSHGGFRVAVGGMMISLLAMSGAWLLVYQYLQGVQQLSPLEAGVVMLPAAVAQVLITQFVPAMQRRIRHSVLVTVSMLVAALGFVLMAGVGHGGGIGLLVVGALLMGSGLMPMMILATEQVVTSVPPEKAGVASATSETAVELGMALGIAVMGSLGARLYRDELTAALSSVLPETLLAQAGETLSAALELAPQTAEPELVVAAAEAAFSHALALNALWGAALVVVVALWLGRHHWRAEKAAGASVK</sequence>
<evidence type="ECO:0000256" key="5">
    <source>
        <dbReference type="ARBA" id="ARBA00022989"/>
    </source>
</evidence>
<evidence type="ECO:0000256" key="1">
    <source>
        <dbReference type="ARBA" id="ARBA00004651"/>
    </source>
</evidence>
<evidence type="ECO:0000313" key="10">
    <source>
        <dbReference type="Proteomes" id="UP001562065"/>
    </source>
</evidence>
<feature type="transmembrane region" description="Helical" evidence="7">
    <location>
        <begin position="336"/>
        <end position="356"/>
    </location>
</feature>
<protein>
    <submittedName>
        <fullName evidence="9">MFS transporter</fullName>
    </submittedName>
</protein>
<feature type="transmembrane region" description="Helical" evidence="7">
    <location>
        <begin position="85"/>
        <end position="104"/>
    </location>
</feature>
<organism evidence="9 10">
    <name type="scientific">Isoalcanivorax beigongshangi</name>
    <dbReference type="NCBI Taxonomy" id="3238810"/>
    <lineage>
        <taxon>Bacteria</taxon>
        <taxon>Pseudomonadati</taxon>
        <taxon>Pseudomonadota</taxon>
        <taxon>Gammaproteobacteria</taxon>
        <taxon>Oceanospirillales</taxon>
        <taxon>Alcanivoracaceae</taxon>
        <taxon>Isoalcanivorax</taxon>
    </lineage>
</organism>
<dbReference type="InterPro" id="IPR011701">
    <property type="entry name" value="MFS"/>
</dbReference>
<comment type="subcellular location">
    <subcellularLocation>
        <location evidence="1">Cell membrane</location>
        <topology evidence="1">Multi-pass membrane protein</topology>
    </subcellularLocation>
</comment>
<reference evidence="9 10" key="1">
    <citation type="submission" date="2024-07" db="EMBL/GenBank/DDBJ databases">
        <authorList>
            <person name="Ren Q."/>
        </authorList>
    </citation>
    <scope>NUCLEOTIDE SEQUENCE [LARGE SCALE GENOMIC DNA]</scope>
    <source>
        <strain evidence="9 10">REN37</strain>
    </source>
</reference>
<feature type="transmembrane region" description="Helical" evidence="7">
    <location>
        <begin position="309"/>
        <end position="329"/>
    </location>
</feature>
<dbReference type="EMBL" id="JBGCUO010000001">
    <property type="protein sequence ID" value="MEY1661697.1"/>
    <property type="molecule type" value="Genomic_DNA"/>
</dbReference>
<keyword evidence="3" id="KW-1003">Cell membrane</keyword>
<evidence type="ECO:0000256" key="7">
    <source>
        <dbReference type="SAM" id="Phobius"/>
    </source>
</evidence>